<dbReference type="PANTHER" id="PTHR43394:SF1">
    <property type="entry name" value="ATP-BINDING CASSETTE SUB-FAMILY B MEMBER 10, MITOCHONDRIAL"/>
    <property type="match status" value="1"/>
</dbReference>
<dbReference type="CDD" id="cd18570">
    <property type="entry name" value="ABC_6TM_PCAT1_LagD_like"/>
    <property type="match status" value="1"/>
</dbReference>
<evidence type="ECO:0000313" key="12">
    <source>
        <dbReference type="EMBL" id="ATA89278.1"/>
    </source>
</evidence>
<name>A0A250FYW8_9FLAO</name>
<dbReference type="Pfam" id="PF03412">
    <property type="entry name" value="Peptidase_C39"/>
    <property type="match status" value="1"/>
</dbReference>
<dbReference type="GO" id="GO:0005524">
    <property type="term" value="F:ATP binding"/>
    <property type="evidence" value="ECO:0007669"/>
    <property type="project" value="UniProtKB-KW"/>
</dbReference>
<dbReference type="GO" id="GO:0015421">
    <property type="term" value="F:ABC-type oligopeptide transporter activity"/>
    <property type="evidence" value="ECO:0007669"/>
    <property type="project" value="TreeGrafter"/>
</dbReference>
<dbReference type="InterPro" id="IPR003593">
    <property type="entry name" value="AAA+_ATPase"/>
</dbReference>
<dbReference type="Pfam" id="PF00005">
    <property type="entry name" value="ABC_tran"/>
    <property type="match status" value="1"/>
</dbReference>
<dbReference type="Gene3D" id="3.90.70.10">
    <property type="entry name" value="Cysteine proteinases"/>
    <property type="match status" value="1"/>
</dbReference>
<keyword evidence="6 8" id="KW-1133">Transmembrane helix</keyword>
<sequence>MLNQKQITKTFVLQHDQSDCGVACLLSLIRYYGGNNSLEKLREISGTTRQGTTLLGLYQAANQLGFLAEGNEADTQALIDHGEPVILHVVIEERLQHYVICYGYQNGKFLIGDPAKGINELSPNELDKIWVSKTCLTLSPTETFQKEKNTKKSQRNWFYGLIKEDVKLLVISSLIGVVIAVLGLAMAVFSQKLIDDILPAKNVTKLISGIVLLAILLLARTGISVLREYFLLRQSKDFNNRINNQFFTNLLSLPKPFFDTRKIGELIARLNDTQRIQRVIKQLVGSLAIDVLVVIITIAFLFYYSWEIGLLSVLTMPIYFYIIYRSNSKIIQSQKEVMQGYALTESNYIASLQGITDIKVNNKQTVFSKLNAVLFGSFQDKIFQLGKINILLSWQSGVASILFLIGVLIYTSLQVLNEKMQVGELMAIITMAGSLLPSVLNLALITIPINEAKIAFLRMYEFSSIVPEKNEGTNISDVQHIEIKNIAFRFVGRKQILSDVNLHLQKGKVTAIIGESGCGKSTLAQILLQFYLPEKGEIIIDNCLLQDICLKSYRGLIGFIPQEIAIFNGNVIDNITLGEEVSIEEINLFLYKYGFDTYFNEFPQGLFTLLGEEGINLSGGQKQLISFARTLFKNPKLLILDESTSAMDRNTEHFFLSVLQKIKSEKIILFISHRLHSLPKIADEICILENGKIEFSGNHNELMEFSNFYSDFWK</sequence>
<feature type="domain" description="ABC transporter" evidence="9">
    <location>
        <begin position="481"/>
        <end position="713"/>
    </location>
</feature>
<feature type="domain" description="Peptidase C39" evidence="11">
    <location>
        <begin position="14"/>
        <end position="137"/>
    </location>
</feature>
<feature type="transmembrane region" description="Helical" evidence="8">
    <location>
        <begin position="308"/>
        <end position="324"/>
    </location>
</feature>
<dbReference type="PANTHER" id="PTHR43394">
    <property type="entry name" value="ATP-DEPENDENT PERMEASE MDL1, MITOCHONDRIAL"/>
    <property type="match status" value="1"/>
</dbReference>
<dbReference type="PROSITE" id="PS00211">
    <property type="entry name" value="ABC_TRANSPORTER_1"/>
    <property type="match status" value="1"/>
</dbReference>
<dbReference type="SUPFAM" id="SSF90123">
    <property type="entry name" value="ABC transporter transmembrane region"/>
    <property type="match status" value="1"/>
</dbReference>
<feature type="transmembrane region" description="Helical" evidence="8">
    <location>
        <begin position="206"/>
        <end position="226"/>
    </location>
</feature>
<feature type="transmembrane region" description="Helical" evidence="8">
    <location>
        <begin position="283"/>
        <end position="302"/>
    </location>
</feature>
<evidence type="ECO:0000259" key="11">
    <source>
        <dbReference type="PROSITE" id="PS50990"/>
    </source>
</evidence>
<dbReference type="Gene3D" id="3.40.50.300">
    <property type="entry name" value="P-loop containing nucleotide triphosphate hydrolases"/>
    <property type="match status" value="1"/>
</dbReference>
<reference evidence="13" key="1">
    <citation type="submission" date="2017-06" db="EMBL/GenBank/DDBJ databases">
        <title>Capnocytophaga spp. assemblies.</title>
        <authorList>
            <person name="Gulvik C.A."/>
        </authorList>
    </citation>
    <scope>NUCLEOTIDE SEQUENCE [LARGE SCALE GENOMIC DNA]</scope>
    <source>
        <strain evidence="13">H2177</strain>
    </source>
</reference>
<dbReference type="InterPro" id="IPR039421">
    <property type="entry name" value="Type_1_exporter"/>
</dbReference>
<evidence type="ECO:0000256" key="3">
    <source>
        <dbReference type="ARBA" id="ARBA00022741"/>
    </source>
</evidence>
<evidence type="ECO:0000259" key="10">
    <source>
        <dbReference type="PROSITE" id="PS50929"/>
    </source>
</evidence>
<dbReference type="RefSeq" id="WP_095895743.1">
    <property type="nucleotide sequence ID" value="NZ_BOQF01000018.1"/>
</dbReference>
<proteinExistence type="predicted"/>
<protein>
    <submittedName>
        <fullName evidence="12">Peptidase C39</fullName>
    </submittedName>
</protein>
<dbReference type="EMBL" id="CP022387">
    <property type="protein sequence ID" value="ATA89278.1"/>
    <property type="molecule type" value="Genomic_DNA"/>
</dbReference>
<keyword evidence="7 8" id="KW-0472">Membrane</keyword>
<evidence type="ECO:0000256" key="1">
    <source>
        <dbReference type="ARBA" id="ARBA00004651"/>
    </source>
</evidence>
<dbReference type="InterPro" id="IPR003439">
    <property type="entry name" value="ABC_transporter-like_ATP-bd"/>
</dbReference>
<dbReference type="InterPro" id="IPR017871">
    <property type="entry name" value="ABC_transporter-like_CS"/>
</dbReference>
<dbReference type="PROSITE" id="PS50929">
    <property type="entry name" value="ABC_TM1F"/>
    <property type="match status" value="1"/>
</dbReference>
<evidence type="ECO:0000256" key="8">
    <source>
        <dbReference type="SAM" id="Phobius"/>
    </source>
</evidence>
<evidence type="ECO:0000256" key="4">
    <source>
        <dbReference type="ARBA" id="ARBA00022801"/>
    </source>
</evidence>
<feature type="transmembrane region" description="Helical" evidence="8">
    <location>
        <begin position="425"/>
        <end position="449"/>
    </location>
</feature>
<evidence type="ECO:0000256" key="6">
    <source>
        <dbReference type="ARBA" id="ARBA00022989"/>
    </source>
</evidence>
<evidence type="ECO:0000256" key="2">
    <source>
        <dbReference type="ARBA" id="ARBA00022692"/>
    </source>
</evidence>
<dbReference type="InterPro" id="IPR027417">
    <property type="entry name" value="P-loop_NTPase"/>
</dbReference>
<keyword evidence="3" id="KW-0547">Nucleotide-binding</keyword>
<evidence type="ECO:0000313" key="13">
    <source>
        <dbReference type="Proteomes" id="UP000217348"/>
    </source>
</evidence>
<dbReference type="OrthoDB" id="9760358at2"/>
<dbReference type="InterPro" id="IPR011527">
    <property type="entry name" value="ABC1_TM_dom"/>
</dbReference>
<feature type="transmembrane region" description="Helical" evidence="8">
    <location>
        <begin position="391"/>
        <end position="413"/>
    </location>
</feature>
<dbReference type="InterPro" id="IPR005074">
    <property type="entry name" value="Peptidase_C39"/>
</dbReference>
<dbReference type="GO" id="GO:0008233">
    <property type="term" value="F:peptidase activity"/>
    <property type="evidence" value="ECO:0007669"/>
    <property type="project" value="InterPro"/>
</dbReference>
<dbReference type="SUPFAM" id="SSF52540">
    <property type="entry name" value="P-loop containing nucleoside triphosphate hydrolases"/>
    <property type="match status" value="1"/>
</dbReference>
<keyword evidence="5" id="KW-0067">ATP-binding</keyword>
<dbReference type="CDD" id="cd02418">
    <property type="entry name" value="Peptidase_C39B"/>
    <property type="match status" value="1"/>
</dbReference>
<dbReference type="Proteomes" id="UP000217348">
    <property type="component" value="Chromosome"/>
</dbReference>
<evidence type="ECO:0000256" key="5">
    <source>
        <dbReference type="ARBA" id="ARBA00022840"/>
    </source>
</evidence>
<dbReference type="PROSITE" id="PS50893">
    <property type="entry name" value="ABC_TRANSPORTER_2"/>
    <property type="match status" value="1"/>
</dbReference>
<dbReference type="GO" id="GO:0005886">
    <property type="term" value="C:plasma membrane"/>
    <property type="evidence" value="ECO:0007669"/>
    <property type="project" value="UniProtKB-SubCell"/>
</dbReference>
<feature type="domain" description="ABC transmembrane type-1" evidence="10">
    <location>
        <begin position="170"/>
        <end position="443"/>
    </location>
</feature>
<feature type="transmembrane region" description="Helical" evidence="8">
    <location>
        <begin position="168"/>
        <end position="194"/>
    </location>
</feature>
<dbReference type="PROSITE" id="PS50990">
    <property type="entry name" value="PEPTIDASE_C39"/>
    <property type="match status" value="1"/>
</dbReference>
<dbReference type="Gene3D" id="1.20.1560.10">
    <property type="entry name" value="ABC transporter type 1, transmembrane domain"/>
    <property type="match status" value="1"/>
</dbReference>
<dbReference type="InterPro" id="IPR036640">
    <property type="entry name" value="ABC1_TM_sf"/>
</dbReference>
<evidence type="ECO:0000259" key="9">
    <source>
        <dbReference type="PROSITE" id="PS50893"/>
    </source>
</evidence>
<keyword evidence="4" id="KW-0378">Hydrolase</keyword>
<gene>
    <name evidence="12" type="ORF">CGC58_05790</name>
</gene>
<dbReference type="AlphaFoldDB" id="A0A250FYW8"/>
<keyword evidence="2 8" id="KW-0812">Transmembrane</keyword>
<evidence type="ECO:0000256" key="7">
    <source>
        <dbReference type="ARBA" id="ARBA00023136"/>
    </source>
</evidence>
<organism evidence="12 13">
    <name type="scientific">Capnocytophaga stomatis</name>
    <dbReference type="NCBI Taxonomy" id="1848904"/>
    <lineage>
        <taxon>Bacteria</taxon>
        <taxon>Pseudomonadati</taxon>
        <taxon>Bacteroidota</taxon>
        <taxon>Flavobacteriia</taxon>
        <taxon>Flavobacteriales</taxon>
        <taxon>Flavobacteriaceae</taxon>
        <taxon>Capnocytophaga</taxon>
    </lineage>
</organism>
<dbReference type="KEGG" id="csto:CGC58_05790"/>
<accession>A0A250FYW8</accession>
<dbReference type="SMART" id="SM00382">
    <property type="entry name" value="AAA"/>
    <property type="match status" value="1"/>
</dbReference>
<dbReference type="GO" id="GO:0016887">
    <property type="term" value="F:ATP hydrolysis activity"/>
    <property type="evidence" value="ECO:0007669"/>
    <property type="project" value="InterPro"/>
</dbReference>
<comment type="subcellular location">
    <subcellularLocation>
        <location evidence="1">Cell membrane</location>
        <topology evidence="1">Multi-pass membrane protein</topology>
    </subcellularLocation>
</comment>
<dbReference type="Pfam" id="PF00664">
    <property type="entry name" value="ABC_membrane"/>
    <property type="match status" value="1"/>
</dbReference>
<dbReference type="GO" id="GO:0006508">
    <property type="term" value="P:proteolysis"/>
    <property type="evidence" value="ECO:0007669"/>
    <property type="project" value="InterPro"/>
</dbReference>